<dbReference type="GO" id="GO:0015109">
    <property type="term" value="F:chromate transmembrane transporter activity"/>
    <property type="evidence" value="ECO:0007669"/>
    <property type="project" value="InterPro"/>
</dbReference>
<evidence type="ECO:0000256" key="5">
    <source>
        <dbReference type="ARBA" id="ARBA00022989"/>
    </source>
</evidence>
<feature type="transmembrane region" description="Helical" evidence="7">
    <location>
        <begin position="171"/>
        <end position="188"/>
    </location>
</feature>
<keyword evidence="4 7" id="KW-0812">Transmembrane</keyword>
<evidence type="ECO:0000256" key="2">
    <source>
        <dbReference type="ARBA" id="ARBA00005262"/>
    </source>
</evidence>
<evidence type="ECO:0000256" key="7">
    <source>
        <dbReference type="SAM" id="Phobius"/>
    </source>
</evidence>
<evidence type="ECO:0000256" key="6">
    <source>
        <dbReference type="ARBA" id="ARBA00023136"/>
    </source>
</evidence>
<gene>
    <name evidence="8" type="ORF">SAMN02745823_01720</name>
</gene>
<sequence>MIYLRLFFEFFKAGLFSFGGALAAVPFLKEMGERTGWFSPRQLADIIAVAQSAPGPIGVNMASHAGYIVASVWGGVAATLGIVAPSLLIMLAVARVLTGARKNTLLISAFSGLRPASVGLIAAAEVGIVKTALLNAGAWKTTDSLASLFDWKAVIFAVVLFFLTDNLKAHPIVWIAFSMLIGVAFQFGHPL</sequence>
<evidence type="ECO:0000313" key="9">
    <source>
        <dbReference type="Proteomes" id="UP000183995"/>
    </source>
</evidence>
<dbReference type="InterPro" id="IPR003370">
    <property type="entry name" value="Chromate_transpt"/>
</dbReference>
<protein>
    <submittedName>
        <fullName evidence="8">Chromate transporter</fullName>
    </submittedName>
</protein>
<evidence type="ECO:0000256" key="3">
    <source>
        <dbReference type="ARBA" id="ARBA00022475"/>
    </source>
</evidence>
<feature type="transmembrane region" description="Helical" evidence="7">
    <location>
        <begin position="144"/>
        <end position="164"/>
    </location>
</feature>
<dbReference type="EMBL" id="FQXV01000005">
    <property type="protein sequence ID" value="SHH97750.1"/>
    <property type="molecule type" value="Genomic_DNA"/>
</dbReference>
<dbReference type="OrthoDB" id="9788907at2"/>
<keyword evidence="9" id="KW-1185">Reference proteome</keyword>
<accession>A0A1M5XD49</accession>
<dbReference type="PANTHER" id="PTHR43663">
    <property type="entry name" value="CHROMATE TRANSPORT PROTEIN-RELATED"/>
    <property type="match status" value="1"/>
</dbReference>
<evidence type="ECO:0000313" key="8">
    <source>
        <dbReference type="EMBL" id="SHH97750.1"/>
    </source>
</evidence>
<keyword evidence="5 7" id="KW-1133">Transmembrane helix</keyword>
<dbReference type="STRING" id="1123282.SAMN02745823_01720"/>
<dbReference type="InterPro" id="IPR052518">
    <property type="entry name" value="CHR_Transporter"/>
</dbReference>
<dbReference type="Pfam" id="PF02417">
    <property type="entry name" value="Chromate_transp"/>
    <property type="match status" value="1"/>
</dbReference>
<feature type="transmembrane region" description="Helical" evidence="7">
    <location>
        <begin position="105"/>
        <end position="124"/>
    </location>
</feature>
<dbReference type="Proteomes" id="UP000183995">
    <property type="component" value="Unassembled WGS sequence"/>
</dbReference>
<proteinExistence type="inferred from homology"/>
<dbReference type="PANTHER" id="PTHR43663:SF1">
    <property type="entry name" value="CHROMATE TRANSPORTER"/>
    <property type="match status" value="1"/>
</dbReference>
<feature type="transmembrane region" description="Helical" evidence="7">
    <location>
        <begin position="7"/>
        <end position="28"/>
    </location>
</feature>
<keyword evidence="6 7" id="KW-0472">Membrane</keyword>
<evidence type="ECO:0000256" key="1">
    <source>
        <dbReference type="ARBA" id="ARBA00004651"/>
    </source>
</evidence>
<evidence type="ECO:0000256" key="4">
    <source>
        <dbReference type="ARBA" id="ARBA00022692"/>
    </source>
</evidence>
<name>A0A1M5XD49_9FIRM</name>
<dbReference type="GO" id="GO:0005886">
    <property type="term" value="C:plasma membrane"/>
    <property type="evidence" value="ECO:0007669"/>
    <property type="project" value="UniProtKB-SubCell"/>
</dbReference>
<organism evidence="8 9">
    <name type="scientific">Sporobacter termitidis DSM 10068</name>
    <dbReference type="NCBI Taxonomy" id="1123282"/>
    <lineage>
        <taxon>Bacteria</taxon>
        <taxon>Bacillati</taxon>
        <taxon>Bacillota</taxon>
        <taxon>Clostridia</taxon>
        <taxon>Eubacteriales</taxon>
        <taxon>Oscillospiraceae</taxon>
        <taxon>Sporobacter</taxon>
    </lineage>
</organism>
<dbReference type="RefSeq" id="WP_073077765.1">
    <property type="nucleotide sequence ID" value="NZ_FQXV01000005.1"/>
</dbReference>
<dbReference type="AlphaFoldDB" id="A0A1M5XD49"/>
<comment type="subcellular location">
    <subcellularLocation>
        <location evidence="1">Cell membrane</location>
        <topology evidence="1">Multi-pass membrane protein</topology>
    </subcellularLocation>
</comment>
<feature type="transmembrane region" description="Helical" evidence="7">
    <location>
        <begin position="67"/>
        <end position="93"/>
    </location>
</feature>
<keyword evidence="3" id="KW-1003">Cell membrane</keyword>
<reference evidence="8 9" key="1">
    <citation type="submission" date="2016-11" db="EMBL/GenBank/DDBJ databases">
        <authorList>
            <person name="Jaros S."/>
            <person name="Januszkiewicz K."/>
            <person name="Wedrychowicz H."/>
        </authorList>
    </citation>
    <scope>NUCLEOTIDE SEQUENCE [LARGE SCALE GENOMIC DNA]</scope>
    <source>
        <strain evidence="8 9">DSM 10068</strain>
    </source>
</reference>
<comment type="similarity">
    <text evidence="2">Belongs to the chromate ion transporter (CHR) (TC 2.A.51) family.</text>
</comment>